<accession>A0A3M6V2C5</accession>
<dbReference type="InterPro" id="IPR036691">
    <property type="entry name" value="Endo/exonu/phosph_ase_sf"/>
</dbReference>
<keyword evidence="2" id="KW-1185">Reference proteome</keyword>
<reference evidence="1 2" key="1">
    <citation type="journal article" date="2018" name="Sci. Rep.">
        <title>Comparative analysis of the Pocillopora damicornis genome highlights role of immune system in coral evolution.</title>
        <authorList>
            <person name="Cunning R."/>
            <person name="Bay R.A."/>
            <person name="Gillette P."/>
            <person name="Baker A.C."/>
            <person name="Traylor-Knowles N."/>
        </authorList>
    </citation>
    <scope>NUCLEOTIDE SEQUENCE [LARGE SCALE GENOMIC DNA]</scope>
    <source>
        <strain evidence="1">RSMAS</strain>
        <tissue evidence="1">Whole animal</tissue>
    </source>
</reference>
<dbReference type="EMBL" id="RCHS01000253">
    <property type="protein sequence ID" value="RMX59934.1"/>
    <property type="molecule type" value="Genomic_DNA"/>
</dbReference>
<evidence type="ECO:0000313" key="1">
    <source>
        <dbReference type="EMBL" id="RMX59934.1"/>
    </source>
</evidence>
<organism evidence="1 2">
    <name type="scientific">Pocillopora damicornis</name>
    <name type="common">Cauliflower coral</name>
    <name type="synonym">Millepora damicornis</name>
    <dbReference type="NCBI Taxonomy" id="46731"/>
    <lineage>
        <taxon>Eukaryota</taxon>
        <taxon>Metazoa</taxon>
        <taxon>Cnidaria</taxon>
        <taxon>Anthozoa</taxon>
        <taxon>Hexacorallia</taxon>
        <taxon>Scleractinia</taxon>
        <taxon>Astrocoeniina</taxon>
        <taxon>Pocilloporidae</taxon>
        <taxon>Pocillopora</taxon>
    </lineage>
</organism>
<dbReference type="AlphaFoldDB" id="A0A3M6V2C5"/>
<sequence>MVWRDIVRSAELGKKCFRIGAKEVPSVHLKLLNLRRGLENYWLLEGKFDILVLSETKLDSSFPDSQFMVTGYRMCRADRNIHGGGLLVYIRAGLCFKVIKDLPNLRLCERERYKTESIVLKVRIAKKWETIVGICRPPTSASVPQSL</sequence>
<protein>
    <submittedName>
        <fullName evidence="1">Uncharacterized protein</fullName>
    </submittedName>
</protein>
<evidence type="ECO:0000313" key="2">
    <source>
        <dbReference type="Proteomes" id="UP000275408"/>
    </source>
</evidence>
<dbReference type="Proteomes" id="UP000275408">
    <property type="component" value="Unassembled WGS sequence"/>
</dbReference>
<name>A0A3M6V2C5_POCDA</name>
<gene>
    <name evidence="1" type="ORF">pdam_00001098</name>
</gene>
<proteinExistence type="predicted"/>
<comment type="caution">
    <text evidence="1">The sequence shown here is derived from an EMBL/GenBank/DDBJ whole genome shotgun (WGS) entry which is preliminary data.</text>
</comment>
<dbReference type="SUPFAM" id="SSF56219">
    <property type="entry name" value="DNase I-like"/>
    <property type="match status" value="1"/>
</dbReference>